<dbReference type="EMBL" id="CM044705">
    <property type="protein sequence ID" value="KAI5662167.1"/>
    <property type="molecule type" value="Genomic_DNA"/>
</dbReference>
<protein>
    <submittedName>
        <fullName evidence="1">Uncharacterized protein</fullName>
    </submittedName>
</protein>
<dbReference type="Proteomes" id="UP001060085">
    <property type="component" value="Linkage Group LG05"/>
</dbReference>
<name>A0ACC0ANY6_CATRO</name>
<gene>
    <name evidence="1" type="ORF">M9H77_21490</name>
</gene>
<evidence type="ECO:0000313" key="2">
    <source>
        <dbReference type="Proteomes" id="UP001060085"/>
    </source>
</evidence>
<proteinExistence type="predicted"/>
<accession>A0ACC0ANY6</accession>
<organism evidence="1 2">
    <name type="scientific">Catharanthus roseus</name>
    <name type="common">Madagascar periwinkle</name>
    <name type="synonym">Vinca rosea</name>
    <dbReference type="NCBI Taxonomy" id="4058"/>
    <lineage>
        <taxon>Eukaryota</taxon>
        <taxon>Viridiplantae</taxon>
        <taxon>Streptophyta</taxon>
        <taxon>Embryophyta</taxon>
        <taxon>Tracheophyta</taxon>
        <taxon>Spermatophyta</taxon>
        <taxon>Magnoliopsida</taxon>
        <taxon>eudicotyledons</taxon>
        <taxon>Gunneridae</taxon>
        <taxon>Pentapetalae</taxon>
        <taxon>asterids</taxon>
        <taxon>lamiids</taxon>
        <taxon>Gentianales</taxon>
        <taxon>Apocynaceae</taxon>
        <taxon>Rauvolfioideae</taxon>
        <taxon>Vinceae</taxon>
        <taxon>Catharanthinae</taxon>
        <taxon>Catharanthus</taxon>
    </lineage>
</organism>
<comment type="caution">
    <text evidence="1">The sequence shown here is derived from an EMBL/GenBank/DDBJ whole genome shotgun (WGS) entry which is preliminary data.</text>
</comment>
<keyword evidence="2" id="KW-1185">Reference proteome</keyword>
<evidence type="ECO:0000313" key="1">
    <source>
        <dbReference type="EMBL" id="KAI5662167.1"/>
    </source>
</evidence>
<reference evidence="2" key="1">
    <citation type="journal article" date="2023" name="Nat. Plants">
        <title>Single-cell RNA sequencing provides a high-resolution roadmap for understanding the multicellular compartmentation of specialized metabolism.</title>
        <authorList>
            <person name="Sun S."/>
            <person name="Shen X."/>
            <person name="Li Y."/>
            <person name="Li Y."/>
            <person name="Wang S."/>
            <person name="Li R."/>
            <person name="Zhang H."/>
            <person name="Shen G."/>
            <person name="Guo B."/>
            <person name="Wei J."/>
            <person name="Xu J."/>
            <person name="St-Pierre B."/>
            <person name="Chen S."/>
            <person name="Sun C."/>
        </authorList>
    </citation>
    <scope>NUCLEOTIDE SEQUENCE [LARGE SCALE GENOMIC DNA]</scope>
</reference>
<sequence>MAGEIVLLDFYISMFGMRARVALNEKGLDYEYKEENLRNKSPLLLQMNPVHKKIPVLIHNGKSVCESPIIVQYIDEICPDKKPLLPSDPYERAQARFWADYIDKKLYDAGKRIWTTKVEELEAAKKDYIEILKTLEGVLGDKPYFGGEEFGFLDVAMIPFYSSFHTFEAYGNFKIEPEVPKLLEWAKRCMQRESVSKGIIDPHKVYKLVPFNKEIRD</sequence>